<keyword evidence="1" id="KW-0472">Membrane</keyword>
<gene>
    <name evidence="2" type="ORF">KIL84_001111</name>
</gene>
<dbReference type="Proteomes" id="UP000827986">
    <property type="component" value="Unassembled WGS sequence"/>
</dbReference>
<dbReference type="EMBL" id="JAHDVG010000484">
    <property type="protein sequence ID" value="KAH1170126.1"/>
    <property type="molecule type" value="Genomic_DNA"/>
</dbReference>
<evidence type="ECO:0000256" key="1">
    <source>
        <dbReference type="SAM" id="Phobius"/>
    </source>
</evidence>
<accession>A0A9D3WZN9</accession>
<feature type="transmembrane region" description="Helical" evidence="1">
    <location>
        <begin position="40"/>
        <end position="60"/>
    </location>
</feature>
<keyword evidence="3" id="KW-1185">Reference proteome</keyword>
<evidence type="ECO:0000313" key="3">
    <source>
        <dbReference type="Proteomes" id="UP000827986"/>
    </source>
</evidence>
<sequence length="99" mass="11569">MQIRTFKKILTDSPPRCVHNTFQVCIKMCIKEYFPSKHYVMCKFVKIISCSMSLWIYYFISVPGNFTTAFSCLKKKITLSKCAEISHVMQLVALILKFE</sequence>
<keyword evidence="1" id="KW-0812">Transmembrane</keyword>
<dbReference type="AlphaFoldDB" id="A0A9D3WZN9"/>
<evidence type="ECO:0000313" key="2">
    <source>
        <dbReference type="EMBL" id="KAH1170126.1"/>
    </source>
</evidence>
<protein>
    <submittedName>
        <fullName evidence="2">Uncharacterized protein</fullName>
    </submittedName>
</protein>
<keyword evidence="1" id="KW-1133">Transmembrane helix</keyword>
<comment type="caution">
    <text evidence="2">The sequence shown here is derived from an EMBL/GenBank/DDBJ whole genome shotgun (WGS) entry which is preliminary data.</text>
</comment>
<name>A0A9D3WZN9_9SAUR</name>
<organism evidence="2 3">
    <name type="scientific">Mauremys mutica</name>
    <name type="common">yellowpond turtle</name>
    <dbReference type="NCBI Taxonomy" id="74926"/>
    <lineage>
        <taxon>Eukaryota</taxon>
        <taxon>Metazoa</taxon>
        <taxon>Chordata</taxon>
        <taxon>Craniata</taxon>
        <taxon>Vertebrata</taxon>
        <taxon>Euteleostomi</taxon>
        <taxon>Archelosauria</taxon>
        <taxon>Testudinata</taxon>
        <taxon>Testudines</taxon>
        <taxon>Cryptodira</taxon>
        <taxon>Durocryptodira</taxon>
        <taxon>Testudinoidea</taxon>
        <taxon>Geoemydidae</taxon>
        <taxon>Geoemydinae</taxon>
        <taxon>Mauremys</taxon>
    </lineage>
</organism>
<reference evidence="2" key="1">
    <citation type="submission" date="2021-09" db="EMBL/GenBank/DDBJ databases">
        <title>The genome of Mauremys mutica provides insights into the evolution of semi-aquatic lifestyle.</title>
        <authorList>
            <person name="Gong S."/>
            <person name="Gao Y."/>
        </authorList>
    </citation>
    <scope>NUCLEOTIDE SEQUENCE</scope>
    <source>
        <strain evidence="2">MM-2020</strain>
        <tissue evidence="2">Muscle</tissue>
    </source>
</reference>
<proteinExistence type="predicted"/>